<evidence type="ECO:0000313" key="3">
    <source>
        <dbReference type="Proteomes" id="UP000189580"/>
    </source>
</evidence>
<dbReference type="GO" id="GO:0070628">
    <property type="term" value="F:proteasome binding"/>
    <property type="evidence" value="ECO:0007669"/>
    <property type="project" value="InterPro"/>
</dbReference>
<name>A0A161HLM7_9ASCO</name>
<feature type="region of interest" description="Disordered" evidence="1">
    <location>
        <begin position="626"/>
        <end position="660"/>
    </location>
</feature>
<protein>
    <submittedName>
        <fullName evidence="2">Uncharacterized protein</fullName>
    </submittedName>
</protein>
<evidence type="ECO:0000256" key="1">
    <source>
        <dbReference type="SAM" id="MobiDB-lite"/>
    </source>
</evidence>
<dbReference type="InterPro" id="IPR038816">
    <property type="entry name" value="Stationary_phase_5"/>
</dbReference>
<feature type="compositionally biased region" description="Gly residues" evidence="1">
    <location>
        <begin position="97"/>
        <end position="113"/>
    </location>
</feature>
<sequence>MNYSQALKNDRPHEFLFQLLYDGARHGTNGGAAGGAGAGAASGAGLLGFMVGLRTRVYAHFLKRLHEHCRHMHGYHEGGSSQGSGFFQCSKRNGRGGGGRRGFGHGHGYGRGSRGGRSHYRHDCSGFGYGNDRISPRFTFDYNRMNIRKMAAMKRLKFNAFAAKFFFTGLARSYSSYANMMGNPYSFFYTRNAHPFSTTPASWMQRSYWNSAVGRAVKYISIAPKVGLYELYRAHRDQYNVHETSQSSWVSRFRQSERSLLLSGVSSSHMGSGARAARSVRYENPSSMMKQMWFQQTRGTISSSNSYTTHLNRISPFEAVEETNRIIGGGINKYYSTNRDEFMNTGYEDLVETGPSILKPFESELHPPQTQSATQYQQRRQSRVELFSEEISSSVVLVGVPTATPAVEVTPFNTDDLIPDNLSPRSSVVERMERPHSPDESISPPTESSFVDFDVTPRFSLPLSGVDLTDDALLTIERDMELHLQEIRSIIVDIRRIANLGELPISIERNGNVIRVHFPNADSARVEQLLNDLEVSRGIIMDTVGPTHLLITPENSLASSASSESGRSLSTRNTFSSSSSGSPALSPQTTVSSSAQTPVSMPALTALDPSPAAGLSDEEFTWSYVGGSSNGDIPTPGLTESCGSTASSEESSSLLMSMRV</sequence>
<feature type="compositionally biased region" description="Basic and acidic residues" evidence="1">
    <location>
        <begin position="428"/>
        <end position="439"/>
    </location>
</feature>
<feature type="region of interest" description="Disordered" evidence="1">
    <location>
        <begin position="557"/>
        <end position="597"/>
    </location>
</feature>
<feature type="compositionally biased region" description="Low complexity" evidence="1">
    <location>
        <begin position="557"/>
        <end position="587"/>
    </location>
</feature>
<feature type="compositionally biased region" description="Low complexity" evidence="1">
    <location>
        <begin position="647"/>
        <end position="660"/>
    </location>
</feature>
<feature type="region of interest" description="Disordered" evidence="1">
    <location>
        <begin position="97"/>
        <end position="117"/>
    </location>
</feature>
<proteinExistence type="predicted"/>
<dbReference type="EMBL" id="CP014502">
    <property type="protein sequence ID" value="ANB14317.1"/>
    <property type="molecule type" value="Genomic_DNA"/>
</dbReference>
<dbReference type="Proteomes" id="UP000189580">
    <property type="component" value="Chromosome d"/>
</dbReference>
<dbReference type="AlphaFoldDB" id="A0A161HLM7"/>
<dbReference type="KEGG" id="slb:AWJ20_5282"/>
<organism evidence="2 3">
    <name type="scientific">Sugiyamaella lignohabitans</name>
    <dbReference type="NCBI Taxonomy" id="796027"/>
    <lineage>
        <taxon>Eukaryota</taxon>
        <taxon>Fungi</taxon>
        <taxon>Dikarya</taxon>
        <taxon>Ascomycota</taxon>
        <taxon>Saccharomycotina</taxon>
        <taxon>Dipodascomycetes</taxon>
        <taxon>Dipodascales</taxon>
        <taxon>Trichomonascaceae</taxon>
        <taxon>Sugiyamaella</taxon>
    </lineage>
</organism>
<feature type="compositionally biased region" description="Polar residues" evidence="1">
    <location>
        <begin position="588"/>
        <end position="597"/>
    </location>
</feature>
<dbReference type="PANTHER" id="PTHR42342:SF1">
    <property type="entry name" value="STATIONARY PHASE PROTEIN 5"/>
    <property type="match status" value="1"/>
</dbReference>
<dbReference type="OrthoDB" id="4088411at2759"/>
<dbReference type="PANTHER" id="PTHR42342">
    <property type="entry name" value="STATIONARY PHASE PROTEIN 5"/>
    <property type="match status" value="1"/>
</dbReference>
<feature type="compositionally biased region" description="Polar residues" evidence="1">
    <location>
        <begin position="368"/>
        <end position="379"/>
    </location>
</feature>
<accession>A0A161HLM7</accession>
<feature type="region of interest" description="Disordered" evidence="1">
    <location>
        <begin position="361"/>
        <end position="381"/>
    </location>
</feature>
<gene>
    <name evidence="2" type="ORF">AWJ20_5282</name>
</gene>
<dbReference type="GO" id="GO:0043248">
    <property type="term" value="P:proteasome assembly"/>
    <property type="evidence" value="ECO:0007669"/>
    <property type="project" value="TreeGrafter"/>
</dbReference>
<reference evidence="2 3" key="1">
    <citation type="submission" date="2016-02" db="EMBL/GenBank/DDBJ databases">
        <title>Complete genome sequence and transcriptome regulation of the pentose utilising yeast Sugiyamaella lignohabitans.</title>
        <authorList>
            <person name="Bellasio M."/>
            <person name="Peymann A."/>
            <person name="Valli M."/>
            <person name="Sipitzky M."/>
            <person name="Graf A."/>
            <person name="Sauer M."/>
            <person name="Marx H."/>
            <person name="Mattanovich D."/>
        </authorList>
    </citation>
    <scope>NUCLEOTIDE SEQUENCE [LARGE SCALE GENOMIC DNA]</scope>
    <source>
        <strain evidence="2 3">CBS 10342</strain>
    </source>
</reference>
<keyword evidence="3" id="KW-1185">Reference proteome</keyword>
<dbReference type="GeneID" id="30037507"/>
<dbReference type="RefSeq" id="XP_018736794.1">
    <property type="nucleotide sequence ID" value="XM_018882415.1"/>
</dbReference>
<feature type="region of interest" description="Disordered" evidence="1">
    <location>
        <begin position="411"/>
        <end position="448"/>
    </location>
</feature>
<evidence type="ECO:0000313" key="2">
    <source>
        <dbReference type="EMBL" id="ANB14317.1"/>
    </source>
</evidence>